<dbReference type="GO" id="GO:0016763">
    <property type="term" value="F:pentosyltransferase activity"/>
    <property type="evidence" value="ECO:0007669"/>
    <property type="project" value="TreeGrafter"/>
</dbReference>
<dbReference type="InterPro" id="IPR038731">
    <property type="entry name" value="RgtA/B/C-like"/>
</dbReference>
<comment type="subcellular location">
    <subcellularLocation>
        <location evidence="1">Cell membrane</location>
        <topology evidence="1">Multi-pass membrane protein</topology>
    </subcellularLocation>
</comment>
<feature type="transmembrane region" description="Helical" evidence="8">
    <location>
        <begin position="427"/>
        <end position="448"/>
    </location>
</feature>
<dbReference type="PANTHER" id="PTHR33908:SF11">
    <property type="entry name" value="MEMBRANE PROTEIN"/>
    <property type="match status" value="1"/>
</dbReference>
<organism evidence="10 11">
    <name type="scientific">Candidatus Thermoflexus japonica</name>
    <dbReference type="NCBI Taxonomy" id="2035417"/>
    <lineage>
        <taxon>Bacteria</taxon>
        <taxon>Bacillati</taxon>
        <taxon>Chloroflexota</taxon>
        <taxon>Thermoflexia</taxon>
        <taxon>Thermoflexales</taxon>
        <taxon>Thermoflexaceae</taxon>
        <taxon>Thermoflexus</taxon>
    </lineage>
</organism>
<evidence type="ECO:0000259" key="9">
    <source>
        <dbReference type="Pfam" id="PF13231"/>
    </source>
</evidence>
<keyword evidence="2" id="KW-1003">Cell membrane</keyword>
<evidence type="ECO:0000313" key="10">
    <source>
        <dbReference type="EMBL" id="GBD08879.1"/>
    </source>
</evidence>
<name>A0A2H5Y606_9CHLR</name>
<evidence type="ECO:0000313" key="11">
    <source>
        <dbReference type="Proteomes" id="UP000236642"/>
    </source>
</evidence>
<reference evidence="11" key="1">
    <citation type="submission" date="2017-09" db="EMBL/GenBank/DDBJ databases">
        <title>Metaegenomics of thermophilic ammonia-oxidizing enrichment culture.</title>
        <authorList>
            <person name="Kato S."/>
            <person name="Suzuki K."/>
        </authorList>
    </citation>
    <scope>NUCLEOTIDE SEQUENCE [LARGE SCALE GENOMIC DNA]</scope>
</reference>
<gene>
    <name evidence="10" type="ORF">HRbin22_01122</name>
</gene>
<dbReference type="Proteomes" id="UP000236642">
    <property type="component" value="Unassembled WGS sequence"/>
</dbReference>
<evidence type="ECO:0000256" key="8">
    <source>
        <dbReference type="SAM" id="Phobius"/>
    </source>
</evidence>
<accession>A0A2H5Y606</accession>
<feature type="transmembrane region" description="Helical" evidence="8">
    <location>
        <begin position="215"/>
        <end position="240"/>
    </location>
</feature>
<feature type="transmembrane region" description="Helical" evidence="8">
    <location>
        <begin position="260"/>
        <end position="282"/>
    </location>
</feature>
<keyword evidence="6 8" id="KW-1133">Transmembrane helix</keyword>
<dbReference type="InterPro" id="IPR050297">
    <property type="entry name" value="LipidA_mod_glycosyltrf_83"/>
</dbReference>
<evidence type="ECO:0000256" key="3">
    <source>
        <dbReference type="ARBA" id="ARBA00022676"/>
    </source>
</evidence>
<evidence type="ECO:0000256" key="7">
    <source>
        <dbReference type="ARBA" id="ARBA00023136"/>
    </source>
</evidence>
<keyword evidence="3" id="KW-0328">Glycosyltransferase</keyword>
<feature type="domain" description="Glycosyltransferase RgtA/B/C/D-like" evidence="9">
    <location>
        <begin position="136"/>
        <end position="271"/>
    </location>
</feature>
<dbReference type="Pfam" id="PF13231">
    <property type="entry name" value="PMT_2"/>
    <property type="match status" value="1"/>
</dbReference>
<dbReference type="GO" id="GO:0009103">
    <property type="term" value="P:lipopolysaccharide biosynthetic process"/>
    <property type="evidence" value="ECO:0007669"/>
    <property type="project" value="UniProtKB-ARBA"/>
</dbReference>
<evidence type="ECO:0000256" key="4">
    <source>
        <dbReference type="ARBA" id="ARBA00022679"/>
    </source>
</evidence>
<evidence type="ECO:0000256" key="1">
    <source>
        <dbReference type="ARBA" id="ARBA00004651"/>
    </source>
</evidence>
<comment type="caution">
    <text evidence="10">The sequence shown here is derived from an EMBL/GenBank/DDBJ whole genome shotgun (WGS) entry which is preliminary data.</text>
</comment>
<dbReference type="PANTHER" id="PTHR33908">
    <property type="entry name" value="MANNOSYLTRANSFERASE YKCB-RELATED"/>
    <property type="match status" value="1"/>
</dbReference>
<dbReference type="EMBL" id="BEHY01000020">
    <property type="protein sequence ID" value="GBD08879.1"/>
    <property type="molecule type" value="Genomic_DNA"/>
</dbReference>
<sequence>MKIRREELIFLFVLSICFLGLSFAYQLATPLGEAPDELSHFRVITYLVRRRSWPVIQGPDTNVPHESTQFPLYYVLSAIATGWIPLDDQIVHEEPNPHHIGAPAPPPEAWANRNFIVHDPQEIRNWRGEFLAFRIARLISSLAGVMAILLVYRLIRRVLPGRRGTAMMAAAMMAFHPRWIALASSVSNDALAVAGSALALNAMVDYALRPSWRQAGWVGLALGVALLAKASNIGLIPLWILGWMVSAHAQRPWRVRGAELALSLLGVILLSGGWLGRNFFLYRDPFAFRAHMAVIHWVRPEPPAWSDWIAIFLRARETAFLSFGATEGIIAERWIYGIWDLFLLLTGAQVFRQGWRLRARGQLNRLQGFLLLIHVLWLGVAILEFVAWNVRVEAPLGRLLFIALPAFWLIVVWAWEGPPPVAWEKSVGRAWLIYTTLLSVLGFSRYLWPAFHQPLRAMNEVPADLQRLDWVFEDLEGPPGEPLVRLIGIQATPRRLMPGQAVRLTACWELLRPAHRNYSFTYQIWSGPDPTRGERLGQVDSYPGMGSWPMRSWPPGSVICETYRIPLSPPGDMPTILSLLVGVYDRSHPDLPQLPRRSGDGWIPFAKIPLRSAWPEDSSWEARFEPGILLLAHRFQVFDQGILVSLTWKATASPPPGLHVFLHLLDSEGRWVAGGDGPPRGGAYPTGWWEAGEIIEEQRWIDLKQPIPPGTYRVHVGWYDLGTGERLPAFDATGKPAPGFSVPLGELQIPPAP</sequence>
<keyword evidence="5 8" id="KW-0812">Transmembrane</keyword>
<protein>
    <recommendedName>
        <fullName evidence="9">Glycosyltransferase RgtA/B/C/D-like domain-containing protein</fullName>
    </recommendedName>
</protein>
<feature type="transmembrane region" description="Helical" evidence="8">
    <location>
        <begin position="396"/>
        <end position="415"/>
    </location>
</feature>
<evidence type="ECO:0000256" key="5">
    <source>
        <dbReference type="ARBA" id="ARBA00022692"/>
    </source>
</evidence>
<feature type="transmembrane region" description="Helical" evidence="8">
    <location>
        <begin position="368"/>
        <end position="390"/>
    </location>
</feature>
<evidence type="ECO:0000256" key="6">
    <source>
        <dbReference type="ARBA" id="ARBA00022989"/>
    </source>
</evidence>
<keyword evidence="7 8" id="KW-0472">Membrane</keyword>
<proteinExistence type="predicted"/>
<evidence type="ECO:0000256" key="2">
    <source>
        <dbReference type="ARBA" id="ARBA00022475"/>
    </source>
</evidence>
<feature type="transmembrane region" description="Helical" evidence="8">
    <location>
        <begin position="131"/>
        <end position="152"/>
    </location>
</feature>
<dbReference type="AlphaFoldDB" id="A0A2H5Y606"/>
<dbReference type="GO" id="GO:0005886">
    <property type="term" value="C:plasma membrane"/>
    <property type="evidence" value="ECO:0007669"/>
    <property type="project" value="UniProtKB-SubCell"/>
</dbReference>
<keyword evidence="4" id="KW-0808">Transferase</keyword>